<name>A0A1I4ER77_9HYPH</name>
<dbReference type="RefSeq" id="WP_149763465.1">
    <property type="nucleotide sequence ID" value="NZ_BSPE01000012.1"/>
</dbReference>
<evidence type="ECO:0000313" key="1">
    <source>
        <dbReference type="EMBL" id="SFL07809.1"/>
    </source>
</evidence>
<dbReference type="EMBL" id="FOSL01000029">
    <property type="protein sequence ID" value="SFL07809.1"/>
    <property type="molecule type" value="Genomic_DNA"/>
</dbReference>
<evidence type="ECO:0000313" key="2">
    <source>
        <dbReference type="Proteomes" id="UP000323300"/>
    </source>
</evidence>
<dbReference type="OrthoDB" id="9931216at2"/>
<sequence length="109" mass="12536">MSIVTLPCNFSQYRAVSFDIWRVYSDRIFLANLSAKWNGYAPVTEAGQDVCKHCHARYGNKRVVRGETMVWQWHELVHEDGIFNGIKPYTEEVPFGVWAEWNLQNAGGA</sequence>
<proteinExistence type="predicted"/>
<dbReference type="AlphaFoldDB" id="A0A1I4ER77"/>
<keyword evidence="2" id="KW-1185">Reference proteome</keyword>
<reference evidence="1 2" key="1">
    <citation type="submission" date="2016-10" db="EMBL/GenBank/DDBJ databases">
        <authorList>
            <person name="Varghese N."/>
            <person name="Submissions S."/>
        </authorList>
    </citation>
    <scope>NUCLEOTIDE SEQUENCE [LARGE SCALE GENOMIC DNA]</scope>
    <source>
        <strain evidence="1 2">DSM 21822</strain>
    </source>
</reference>
<accession>A0A1I4ER77</accession>
<protein>
    <submittedName>
        <fullName evidence="1">Uncharacterized protein</fullName>
    </submittedName>
</protein>
<organism evidence="1 2">
    <name type="scientific">Neomesorhizobium albiziae</name>
    <dbReference type="NCBI Taxonomy" id="335020"/>
    <lineage>
        <taxon>Bacteria</taxon>
        <taxon>Pseudomonadati</taxon>
        <taxon>Pseudomonadota</taxon>
        <taxon>Alphaproteobacteria</taxon>
        <taxon>Hyphomicrobiales</taxon>
        <taxon>Phyllobacteriaceae</taxon>
        <taxon>Neomesorhizobium</taxon>
    </lineage>
</organism>
<dbReference type="Proteomes" id="UP000323300">
    <property type="component" value="Unassembled WGS sequence"/>
</dbReference>
<gene>
    <name evidence="1" type="ORF">SAMN04488498_12933</name>
</gene>